<feature type="region of interest" description="Disordered" evidence="1">
    <location>
        <begin position="15"/>
        <end position="36"/>
    </location>
</feature>
<evidence type="ECO:0000313" key="3">
    <source>
        <dbReference type="Proteomes" id="UP001595696"/>
    </source>
</evidence>
<organism evidence="2 3">
    <name type="scientific">Nocardia jiangsuensis</name>
    <dbReference type="NCBI Taxonomy" id="1691563"/>
    <lineage>
        <taxon>Bacteria</taxon>
        <taxon>Bacillati</taxon>
        <taxon>Actinomycetota</taxon>
        <taxon>Actinomycetes</taxon>
        <taxon>Mycobacteriales</taxon>
        <taxon>Nocardiaceae</taxon>
        <taxon>Nocardia</taxon>
    </lineage>
</organism>
<reference evidence="3" key="1">
    <citation type="journal article" date="2019" name="Int. J. Syst. Evol. Microbiol.">
        <title>The Global Catalogue of Microorganisms (GCM) 10K type strain sequencing project: providing services to taxonomists for standard genome sequencing and annotation.</title>
        <authorList>
            <consortium name="The Broad Institute Genomics Platform"/>
            <consortium name="The Broad Institute Genome Sequencing Center for Infectious Disease"/>
            <person name="Wu L."/>
            <person name="Ma J."/>
        </authorList>
    </citation>
    <scope>NUCLEOTIDE SEQUENCE [LARGE SCALE GENOMIC DNA]</scope>
    <source>
        <strain evidence="3">CGMCC 4.7330</strain>
    </source>
</reference>
<dbReference type="InterPro" id="IPR032716">
    <property type="entry name" value="ACC_epsilon"/>
</dbReference>
<accession>A0ABV8DXT5</accession>
<gene>
    <name evidence="2" type="ORF">ACFO0B_22305</name>
</gene>
<name>A0ABV8DXT5_9NOCA</name>
<evidence type="ECO:0000256" key="1">
    <source>
        <dbReference type="SAM" id="MobiDB-lite"/>
    </source>
</evidence>
<dbReference type="RefSeq" id="WP_378614482.1">
    <property type="nucleotide sequence ID" value="NZ_JBHSAX010000017.1"/>
</dbReference>
<sequence>MTTVAEDEVLSAVELDLTADPGTEQAESASAEPAAAGASIAPLLRVERGNPSDEEIAALVCVFTAAAGSAAPGERGPVDLWGRPALLHRGAAPFSPYAFPALAYGRD</sequence>
<dbReference type="Pfam" id="PF13822">
    <property type="entry name" value="ACC_epsilon"/>
    <property type="match status" value="1"/>
</dbReference>
<protein>
    <submittedName>
        <fullName evidence="2">Acyl-CoA carboxylase subunit epsilon</fullName>
    </submittedName>
</protein>
<proteinExistence type="predicted"/>
<keyword evidence="3" id="KW-1185">Reference proteome</keyword>
<dbReference type="Proteomes" id="UP001595696">
    <property type="component" value="Unassembled WGS sequence"/>
</dbReference>
<dbReference type="EMBL" id="JBHSAX010000017">
    <property type="protein sequence ID" value="MFC3964728.1"/>
    <property type="molecule type" value="Genomic_DNA"/>
</dbReference>
<comment type="caution">
    <text evidence="2">The sequence shown here is derived from an EMBL/GenBank/DDBJ whole genome shotgun (WGS) entry which is preliminary data.</text>
</comment>
<feature type="compositionally biased region" description="Low complexity" evidence="1">
    <location>
        <begin position="24"/>
        <end position="36"/>
    </location>
</feature>
<evidence type="ECO:0000313" key="2">
    <source>
        <dbReference type="EMBL" id="MFC3964728.1"/>
    </source>
</evidence>